<evidence type="ECO:0000256" key="1">
    <source>
        <dbReference type="SAM" id="MobiDB-lite"/>
    </source>
</evidence>
<organism evidence="2 3">
    <name type="scientific">Gymnopilus dilepis</name>
    <dbReference type="NCBI Taxonomy" id="231916"/>
    <lineage>
        <taxon>Eukaryota</taxon>
        <taxon>Fungi</taxon>
        <taxon>Dikarya</taxon>
        <taxon>Basidiomycota</taxon>
        <taxon>Agaricomycotina</taxon>
        <taxon>Agaricomycetes</taxon>
        <taxon>Agaricomycetidae</taxon>
        <taxon>Agaricales</taxon>
        <taxon>Agaricineae</taxon>
        <taxon>Hymenogastraceae</taxon>
        <taxon>Gymnopilus</taxon>
    </lineage>
</organism>
<reference evidence="2 3" key="1">
    <citation type="journal article" date="2018" name="Evol. Lett.">
        <title>Horizontal gene cluster transfer increased hallucinogenic mushroom diversity.</title>
        <authorList>
            <person name="Reynolds H.T."/>
            <person name="Vijayakumar V."/>
            <person name="Gluck-Thaler E."/>
            <person name="Korotkin H.B."/>
            <person name="Matheny P.B."/>
            <person name="Slot J.C."/>
        </authorList>
    </citation>
    <scope>NUCLEOTIDE SEQUENCE [LARGE SCALE GENOMIC DNA]</scope>
    <source>
        <strain evidence="2 3">SRW20</strain>
    </source>
</reference>
<gene>
    <name evidence="2" type="ORF">CVT26_004137</name>
</gene>
<protein>
    <submittedName>
        <fullName evidence="2">Uncharacterized protein</fullName>
    </submittedName>
</protein>
<feature type="region of interest" description="Disordered" evidence="1">
    <location>
        <begin position="1"/>
        <end position="25"/>
    </location>
</feature>
<dbReference type="AlphaFoldDB" id="A0A409YVF9"/>
<keyword evidence="3" id="KW-1185">Reference proteome</keyword>
<accession>A0A409YVF9</accession>
<feature type="region of interest" description="Disordered" evidence="1">
    <location>
        <begin position="291"/>
        <end position="434"/>
    </location>
</feature>
<evidence type="ECO:0000313" key="2">
    <source>
        <dbReference type="EMBL" id="PPR06948.1"/>
    </source>
</evidence>
<sequence length="434" mass="47028">MWSRSSATRALSPSSPADEEAPIQTVEASTLVKELESLMDIYRDLNPSSQLETDMQRLLDATECTHRPAVPPLDTYAPPQTNEASLSVAELMSLFEATVADAGLKEYFDAPSQPFGDIQRLMDVFSQPTPGSSSSPSSSFPQFWPDDMNVASLLDGGFLAKGLPVAQGQVQDTHSSGSRTNRDHYPPQSSKEATPIKVLEQLEMLAAEQEKTKEPQNPIPVDPRATARDALSELAGIQQELAHFRASFREIIKSELGVVLQEDNKSAKNALPVEARGHKEVEGGWRMTDRKSKVDEARMEVAPAKQANKRVRSAASDNDEMIPHGHSGRSSNPEVEAADSEERAQKRRRLVAPSFDMSSPGFSSKGKGSTAHKPPPQAHWHEASSSKAGSADTAASGSSSFVVPSANVGPAYHPGERNAPSEYGGLRLYRREMG</sequence>
<proteinExistence type="predicted"/>
<feature type="compositionally biased region" description="Polar residues" evidence="1">
    <location>
        <begin position="1"/>
        <end position="15"/>
    </location>
</feature>
<name>A0A409YVF9_9AGAR</name>
<feature type="region of interest" description="Disordered" evidence="1">
    <location>
        <begin position="167"/>
        <end position="195"/>
    </location>
</feature>
<dbReference type="EMBL" id="NHYE01000220">
    <property type="protein sequence ID" value="PPR06948.1"/>
    <property type="molecule type" value="Genomic_DNA"/>
</dbReference>
<comment type="caution">
    <text evidence="2">The sequence shown here is derived from an EMBL/GenBank/DDBJ whole genome shotgun (WGS) entry which is preliminary data.</text>
</comment>
<feature type="compositionally biased region" description="Low complexity" evidence="1">
    <location>
        <begin position="385"/>
        <end position="400"/>
    </location>
</feature>
<dbReference type="Proteomes" id="UP000284706">
    <property type="component" value="Unassembled WGS sequence"/>
</dbReference>
<evidence type="ECO:0000313" key="3">
    <source>
        <dbReference type="Proteomes" id="UP000284706"/>
    </source>
</evidence>
<feature type="compositionally biased region" description="Polar residues" evidence="1">
    <location>
        <begin position="168"/>
        <end position="179"/>
    </location>
</feature>
<dbReference type="InParanoid" id="A0A409YVF9"/>
<feature type="compositionally biased region" description="Low complexity" evidence="1">
    <location>
        <begin position="358"/>
        <end position="369"/>
    </location>
</feature>